<dbReference type="PROSITE" id="PS50261">
    <property type="entry name" value="G_PROTEIN_RECEP_F2_4"/>
    <property type="match status" value="1"/>
</dbReference>
<dbReference type="Pfam" id="PF00002">
    <property type="entry name" value="7tm_2"/>
    <property type="match status" value="1"/>
</dbReference>
<evidence type="ECO:0000259" key="14">
    <source>
        <dbReference type="PROSITE" id="PS50261"/>
    </source>
</evidence>
<feature type="transmembrane region" description="Helical" evidence="12">
    <location>
        <begin position="143"/>
        <end position="164"/>
    </location>
</feature>
<feature type="transmembrane region" description="Helical" evidence="12">
    <location>
        <begin position="231"/>
        <end position="250"/>
    </location>
</feature>
<keyword evidence="10" id="KW-0325">Glycoprotein</keyword>
<reference evidence="16" key="1">
    <citation type="submission" date="2025-08" db="UniProtKB">
        <authorList>
            <consortium name="RefSeq"/>
        </authorList>
    </citation>
    <scope>IDENTIFICATION</scope>
    <source>
        <tissue evidence="16">Blood</tissue>
    </source>
</reference>
<dbReference type="KEGG" id="emc:129324393"/>
<dbReference type="CDD" id="cd15275">
    <property type="entry name" value="7tmB1_secretin"/>
    <property type="match status" value="1"/>
</dbReference>
<dbReference type="InterPro" id="IPR050332">
    <property type="entry name" value="GPCR_2"/>
</dbReference>
<dbReference type="InterPro" id="IPR017983">
    <property type="entry name" value="GPCR_2_secretin-like_CS"/>
</dbReference>
<feature type="transmembrane region" description="Helical" evidence="12">
    <location>
        <begin position="255"/>
        <end position="276"/>
    </location>
</feature>
<feature type="domain" description="G-protein coupled receptors family 2 profile 2" evidence="14">
    <location>
        <begin position="142"/>
        <end position="396"/>
    </location>
</feature>
<dbReference type="PANTHER" id="PTHR45620:SF13">
    <property type="entry name" value="SECRETIN RECEPTOR"/>
    <property type="match status" value="1"/>
</dbReference>
<dbReference type="SUPFAM" id="SSF111418">
    <property type="entry name" value="Hormone receptor domain"/>
    <property type="match status" value="1"/>
</dbReference>
<keyword evidence="5 12" id="KW-1133">Transmembrane helix</keyword>
<keyword evidence="7 12" id="KW-0472">Membrane</keyword>
<comment type="subcellular location">
    <subcellularLocation>
        <location evidence="1">Cell membrane</location>
        <topology evidence="1">Multi-pass membrane protein</topology>
    </subcellularLocation>
</comment>
<name>A0AA97IXU0_EUBMA</name>
<evidence type="ECO:0000256" key="12">
    <source>
        <dbReference type="SAM" id="Phobius"/>
    </source>
</evidence>
<feature type="transmembrane region" description="Helical" evidence="12">
    <location>
        <begin position="374"/>
        <end position="395"/>
    </location>
</feature>
<proteinExistence type="inferred from homology"/>
<dbReference type="GO" id="GO:0007188">
    <property type="term" value="P:adenylate cyclase-modulating G protein-coupled receptor signaling pathway"/>
    <property type="evidence" value="ECO:0007669"/>
    <property type="project" value="TreeGrafter"/>
</dbReference>
<dbReference type="SUPFAM" id="SSF81321">
    <property type="entry name" value="Family A G protein-coupled receptor-like"/>
    <property type="match status" value="1"/>
</dbReference>
<dbReference type="InterPro" id="IPR047037">
    <property type="entry name" value="Secretin_7TM"/>
</dbReference>
<feature type="transmembrane region" description="Helical" evidence="12">
    <location>
        <begin position="340"/>
        <end position="362"/>
    </location>
</feature>
<dbReference type="AlphaFoldDB" id="A0AA97IXU0"/>
<keyword evidence="6" id="KW-0297">G-protein coupled receptor</keyword>
<dbReference type="InterPro" id="IPR001879">
    <property type="entry name" value="GPCR_2_extracellular_dom"/>
</dbReference>
<dbReference type="GO" id="GO:0005886">
    <property type="term" value="C:plasma membrane"/>
    <property type="evidence" value="ECO:0007669"/>
    <property type="project" value="UniProtKB-SubCell"/>
</dbReference>
<dbReference type="PROSITE" id="PS00650">
    <property type="entry name" value="G_PROTEIN_RECEP_F2_2"/>
    <property type="match status" value="1"/>
</dbReference>
<evidence type="ECO:0000259" key="13">
    <source>
        <dbReference type="PROSITE" id="PS50227"/>
    </source>
</evidence>
<dbReference type="GO" id="GO:0017046">
    <property type="term" value="F:peptide hormone binding"/>
    <property type="evidence" value="ECO:0007669"/>
    <property type="project" value="TreeGrafter"/>
</dbReference>
<evidence type="ECO:0000256" key="9">
    <source>
        <dbReference type="ARBA" id="ARBA00023170"/>
    </source>
</evidence>
<organism evidence="15 16">
    <name type="scientific">Eublepharis macularius</name>
    <name type="common">Leopard gecko</name>
    <name type="synonym">Cyrtodactylus macularius</name>
    <dbReference type="NCBI Taxonomy" id="481883"/>
    <lineage>
        <taxon>Eukaryota</taxon>
        <taxon>Metazoa</taxon>
        <taxon>Chordata</taxon>
        <taxon>Craniata</taxon>
        <taxon>Vertebrata</taxon>
        <taxon>Euteleostomi</taxon>
        <taxon>Lepidosauria</taxon>
        <taxon>Squamata</taxon>
        <taxon>Bifurcata</taxon>
        <taxon>Gekkota</taxon>
        <taxon>Eublepharidae</taxon>
        <taxon>Eublepharinae</taxon>
        <taxon>Eublepharis</taxon>
    </lineage>
</organism>
<evidence type="ECO:0000256" key="11">
    <source>
        <dbReference type="ARBA" id="ARBA00023224"/>
    </source>
</evidence>
<dbReference type="PRINTS" id="PR00249">
    <property type="entry name" value="GPCRSECRETIN"/>
</dbReference>
<dbReference type="Proteomes" id="UP001190640">
    <property type="component" value="Chromosome 2"/>
</dbReference>
<dbReference type="Pfam" id="PF02793">
    <property type="entry name" value="HRM"/>
    <property type="match status" value="1"/>
</dbReference>
<dbReference type="FunFam" id="1.20.1070.10:FF:000032">
    <property type="entry name" value="Vasoactive intestinal polypeptide receptor 1"/>
    <property type="match status" value="1"/>
</dbReference>
<evidence type="ECO:0000256" key="4">
    <source>
        <dbReference type="ARBA" id="ARBA00022692"/>
    </source>
</evidence>
<dbReference type="SMART" id="SM00008">
    <property type="entry name" value="HormR"/>
    <property type="match status" value="1"/>
</dbReference>
<protein>
    <submittedName>
        <fullName evidence="16">Secretin receptor isoform X1</fullName>
    </submittedName>
</protein>
<gene>
    <name evidence="16" type="primary">SCTR</name>
</gene>
<dbReference type="GeneID" id="129324393"/>
<keyword evidence="8" id="KW-1015">Disulfide bond</keyword>
<feature type="transmembrane region" description="Helical" evidence="12">
    <location>
        <begin position="296"/>
        <end position="320"/>
    </location>
</feature>
<evidence type="ECO:0000256" key="1">
    <source>
        <dbReference type="ARBA" id="ARBA00004651"/>
    </source>
</evidence>
<dbReference type="PANTHER" id="PTHR45620">
    <property type="entry name" value="PDF RECEPTOR-LIKE PROTEIN-RELATED"/>
    <property type="match status" value="1"/>
</dbReference>
<dbReference type="PROSITE" id="PS00649">
    <property type="entry name" value="G_PROTEIN_RECEP_F2_1"/>
    <property type="match status" value="1"/>
</dbReference>
<feature type="domain" description="G-protein coupled receptors family 2 profile 1" evidence="13">
    <location>
        <begin position="36"/>
        <end position="122"/>
    </location>
</feature>
<accession>A0AA97IXU0</accession>
<comment type="similarity">
    <text evidence="2">Belongs to the G-protein coupled receptor 2 family.</text>
</comment>
<dbReference type="PRINTS" id="PR01154">
    <property type="entry name" value="VIP1RECEPTOR"/>
</dbReference>
<dbReference type="InterPro" id="IPR017981">
    <property type="entry name" value="GPCR_2-like_7TM"/>
</dbReference>
<keyword evidence="4 12" id="KW-0812">Transmembrane</keyword>
<dbReference type="RefSeq" id="XP_054827617.1">
    <property type="nucleotide sequence ID" value="XM_054971642.1"/>
</dbReference>
<sequence>MWTILIIIFSTTSITQIGAIITSCEVLRIMRREQELCALILSREEENRTAENEQLGSSGGCLGMWDNITCWLSSSFGQTVSAPCPKVFQIITGKKGYMYRNCTKEGWSKRFPRTHIACDYNVKEVNATLIAQRPRQSYIMKLNIVYTIGYSFSLAALTIALGILASFRRLRCTRNYIHMNLFASFILRAMANFIKDAVLSEDTNDAVYCGLFMVRCKIAMVFFHFCIMSNYSWLLVEGLYLQTLLVISFFSERKYFWWFVVLGWGTPTLFVITWALVREFHENIGCWDTNPTNIWWIIRGPVLISIVINFILFINTLRILMGKLKWPDGRGNDAGQYKRLAKSTLVLIPLFGVHYIICAFFPDDANSSILEIQILFELALGSFQGFVVAVIYCFLNGEVQQEIHRKWRQWHLRKYIHLRKHHSSSSQNEVSGFTQVLQLMKPSPQEQRRTDASKLSEM</sequence>
<feature type="transmembrane region" description="Helical" evidence="12">
    <location>
        <begin position="6"/>
        <end position="27"/>
    </location>
</feature>
<keyword evidence="11" id="KW-0807">Transducer</keyword>
<dbReference type="InterPro" id="IPR036445">
    <property type="entry name" value="GPCR_2_extracell_dom_sf"/>
</dbReference>
<dbReference type="GO" id="GO:0008528">
    <property type="term" value="F:G protein-coupled peptide receptor activity"/>
    <property type="evidence" value="ECO:0007669"/>
    <property type="project" value="TreeGrafter"/>
</dbReference>
<dbReference type="CTD" id="6344"/>
<dbReference type="InterPro" id="IPR001771">
    <property type="entry name" value="GPCR_2_VIP_rcpt_1"/>
</dbReference>
<evidence type="ECO:0000313" key="15">
    <source>
        <dbReference type="Proteomes" id="UP001190640"/>
    </source>
</evidence>
<keyword evidence="3" id="KW-1003">Cell membrane</keyword>
<evidence type="ECO:0000256" key="3">
    <source>
        <dbReference type="ARBA" id="ARBA00022475"/>
    </source>
</evidence>
<dbReference type="GO" id="GO:0015055">
    <property type="term" value="F:secretin receptor activity"/>
    <property type="evidence" value="ECO:0007669"/>
    <property type="project" value="TreeGrafter"/>
</dbReference>
<evidence type="ECO:0000256" key="2">
    <source>
        <dbReference type="ARBA" id="ARBA00005314"/>
    </source>
</evidence>
<evidence type="ECO:0000256" key="10">
    <source>
        <dbReference type="ARBA" id="ARBA00023180"/>
    </source>
</evidence>
<evidence type="ECO:0000256" key="7">
    <source>
        <dbReference type="ARBA" id="ARBA00023136"/>
    </source>
</evidence>
<dbReference type="GO" id="GO:0007166">
    <property type="term" value="P:cell surface receptor signaling pathway"/>
    <property type="evidence" value="ECO:0007669"/>
    <property type="project" value="InterPro"/>
</dbReference>
<dbReference type="InterPro" id="IPR000832">
    <property type="entry name" value="GPCR_2_secretin-like"/>
</dbReference>
<dbReference type="Gene3D" id="1.20.1070.10">
    <property type="entry name" value="Rhodopsin 7-helix transmembrane proteins"/>
    <property type="match status" value="1"/>
</dbReference>
<dbReference type="GO" id="GO:0004999">
    <property type="term" value="F:vasoactive intestinal polypeptide receptor activity"/>
    <property type="evidence" value="ECO:0007669"/>
    <property type="project" value="InterPro"/>
</dbReference>
<dbReference type="PROSITE" id="PS50227">
    <property type="entry name" value="G_PROTEIN_RECEP_F2_3"/>
    <property type="match status" value="1"/>
</dbReference>
<keyword evidence="9 16" id="KW-0675">Receptor</keyword>
<evidence type="ECO:0000313" key="16">
    <source>
        <dbReference type="RefSeq" id="XP_054827617.1"/>
    </source>
</evidence>
<evidence type="ECO:0000256" key="5">
    <source>
        <dbReference type="ARBA" id="ARBA00022989"/>
    </source>
</evidence>
<keyword evidence="15" id="KW-1185">Reference proteome</keyword>
<evidence type="ECO:0000256" key="6">
    <source>
        <dbReference type="ARBA" id="ARBA00023040"/>
    </source>
</evidence>
<dbReference type="Gene3D" id="4.10.1240.10">
    <property type="entry name" value="GPCR, family 2, extracellular hormone receptor domain"/>
    <property type="match status" value="1"/>
</dbReference>
<evidence type="ECO:0000256" key="8">
    <source>
        <dbReference type="ARBA" id="ARBA00023157"/>
    </source>
</evidence>